<sequence>MPVKVPPDAVTVIVVPVVVTRSPVELTSLIFASVLKVVGDSPPTGCVTTASAVGTLAIVTVDAMLSELGPVKPRLSMTLLAASRTITVPSEVHTTVSVNVMP</sequence>
<name>A0A6J6BAD1_9ZZZZ</name>
<evidence type="ECO:0000313" key="1">
    <source>
        <dbReference type="EMBL" id="CAB4535594.1"/>
    </source>
</evidence>
<accession>A0A6J6BAD1</accession>
<organism evidence="1">
    <name type="scientific">freshwater metagenome</name>
    <dbReference type="NCBI Taxonomy" id="449393"/>
    <lineage>
        <taxon>unclassified sequences</taxon>
        <taxon>metagenomes</taxon>
        <taxon>ecological metagenomes</taxon>
    </lineage>
</organism>
<dbReference type="AlphaFoldDB" id="A0A6J6BAD1"/>
<dbReference type="EMBL" id="CAEZSE010000089">
    <property type="protein sequence ID" value="CAB4535594.1"/>
    <property type="molecule type" value="Genomic_DNA"/>
</dbReference>
<proteinExistence type="predicted"/>
<protein>
    <submittedName>
        <fullName evidence="1">Unannotated protein</fullName>
    </submittedName>
</protein>
<reference evidence="1" key="1">
    <citation type="submission" date="2020-05" db="EMBL/GenBank/DDBJ databases">
        <authorList>
            <person name="Chiriac C."/>
            <person name="Salcher M."/>
            <person name="Ghai R."/>
            <person name="Kavagutti S V."/>
        </authorList>
    </citation>
    <scope>NUCLEOTIDE SEQUENCE</scope>
</reference>
<gene>
    <name evidence="1" type="ORF">UFOPK1353_00637</name>
</gene>